<dbReference type="AlphaFoldDB" id="A0A1X7V1A1"/>
<accession>A0A1X7V1A1</accession>
<dbReference type="EnsemblMetazoa" id="XM_019995560.1">
    <property type="protein sequence ID" value="XP_019851119.1"/>
    <property type="gene ID" value="LOC109581452"/>
</dbReference>
<gene>
    <name evidence="5" type="primary">109581452</name>
</gene>
<proteinExistence type="inferred from homology"/>
<evidence type="ECO:0000256" key="2">
    <source>
        <dbReference type="RuleBase" id="RU004019"/>
    </source>
</evidence>
<dbReference type="GO" id="GO:0005634">
    <property type="term" value="C:nucleus"/>
    <property type="evidence" value="ECO:0007669"/>
    <property type="project" value="UniProtKB-SubCell"/>
</dbReference>
<keyword evidence="2" id="KW-0539">Nucleus</keyword>
<dbReference type="GO" id="GO:0003700">
    <property type="term" value="F:DNA-binding transcription factor activity"/>
    <property type="evidence" value="ECO:0007669"/>
    <property type="project" value="InterPro"/>
</dbReference>
<feature type="compositionally biased region" description="Polar residues" evidence="3">
    <location>
        <begin position="745"/>
        <end position="765"/>
    </location>
</feature>
<feature type="region of interest" description="Disordered" evidence="3">
    <location>
        <begin position="435"/>
        <end position="457"/>
    </location>
</feature>
<comment type="subcellular location">
    <subcellularLocation>
        <location evidence="2">Nucleus</location>
    </subcellularLocation>
</comment>
<evidence type="ECO:0000256" key="3">
    <source>
        <dbReference type="SAM" id="MobiDB-lite"/>
    </source>
</evidence>
<feature type="domain" description="ETS" evidence="4">
    <location>
        <begin position="788"/>
        <end position="873"/>
    </location>
</feature>
<dbReference type="InterPro" id="IPR036390">
    <property type="entry name" value="WH_DNA-bd_sf"/>
</dbReference>
<feature type="compositionally biased region" description="Low complexity" evidence="3">
    <location>
        <begin position="712"/>
        <end position="738"/>
    </location>
</feature>
<dbReference type="KEGG" id="aqu:109581452"/>
<evidence type="ECO:0000256" key="1">
    <source>
        <dbReference type="ARBA" id="ARBA00005562"/>
    </source>
</evidence>
<dbReference type="STRING" id="400682.A0A1X7V1A1"/>
<reference evidence="6" key="1">
    <citation type="journal article" date="2010" name="Nature">
        <title>The Amphimedon queenslandica genome and the evolution of animal complexity.</title>
        <authorList>
            <person name="Srivastava M."/>
            <person name="Simakov O."/>
            <person name="Chapman J."/>
            <person name="Fahey B."/>
            <person name="Gauthier M.E."/>
            <person name="Mitros T."/>
            <person name="Richards G.S."/>
            <person name="Conaco C."/>
            <person name="Dacre M."/>
            <person name="Hellsten U."/>
            <person name="Larroux C."/>
            <person name="Putnam N.H."/>
            <person name="Stanke M."/>
            <person name="Adamska M."/>
            <person name="Darling A."/>
            <person name="Degnan S.M."/>
            <person name="Oakley T.H."/>
            <person name="Plachetzki D.C."/>
            <person name="Zhai Y."/>
            <person name="Adamski M."/>
            <person name="Calcino A."/>
            <person name="Cummins S.F."/>
            <person name="Goodstein D.M."/>
            <person name="Harris C."/>
            <person name="Jackson D.J."/>
            <person name="Leys S.P."/>
            <person name="Shu S."/>
            <person name="Woodcroft B.J."/>
            <person name="Vervoort M."/>
            <person name="Kosik K.S."/>
            <person name="Manning G."/>
            <person name="Degnan B.M."/>
            <person name="Rokhsar D.S."/>
        </authorList>
    </citation>
    <scope>NUCLEOTIDE SEQUENCE [LARGE SCALE GENOMIC DNA]</scope>
</reference>
<dbReference type="InterPro" id="IPR036388">
    <property type="entry name" value="WH-like_DNA-bd_sf"/>
</dbReference>
<dbReference type="SMART" id="SM00413">
    <property type="entry name" value="ETS"/>
    <property type="match status" value="1"/>
</dbReference>
<dbReference type="PROSITE" id="PS00345">
    <property type="entry name" value="ETS_DOMAIN_1"/>
    <property type="match status" value="1"/>
</dbReference>
<feature type="region of interest" description="Disordered" evidence="3">
    <location>
        <begin position="710"/>
        <end position="786"/>
    </location>
</feature>
<evidence type="ECO:0000313" key="5">
    <source>
        <dbReference type="EnsemblMetazoa" id="Aqu2.1.33726_001"/>
    </source>
</evidence>
<evidence type="ECO:0000259" key="4">
    <source>
        <dbReference type="PROSITE" id="PS50061"/>
    </source>
</evidence>
<dbReference type="SUPFAM" id="SSF46785">
    <property type="entry name" value="Winged helix' DNA-binding domain"/>
    <property type="match status" value="1"/>
</dbReference>
<keyword evidence="2" id="KW-0238">DNA-binding</keyword>
<dbReference type="Pfam" id="PF00178">
    <property type="entry name" value="Ets"/>
    <property type="match status" value="1"/>
</dbReference>
<feature type="compositionally biased region" description="Polar residues" evidence="3">
    <location>
        <begin position="575"/>
        <end position="586"/>
    </location>
</feature>
<dbReference type="InParanoid" id="A0A1X7V1A1"/>
<sequence length="915" mass="101191">MEFSLELNPEKTLFVLGPCFAASLLREGATEGGRSLPPLSYASLRKSLKEAGLSSNKRPRSSKGAEELDAQQGKRRLEDVFSGISREQLQRTQLAETLLGLQQEGALLVYLHPDSLCEEAMDLTAFTLSQTESWTRSRAGLLHPFGVHTAPESIHVPPASRSRSNEISIPQELSEVLKERSCICLGLYPSGKDEPDPGNPLVDKFLDWIHSYSGNLPTIIHDSSTASTAASSTNAELHIHSVPLPQGLCHISETSKVVGQGINFPPQVEGAVSISLVLGNKSGLSHVTDIVSRFPGVNFVISCNLQAMGLEFHPLSVRLTTKNFKEFWENLMSPKTLSELVENSVLFIVLRNGPTIWLNNTGSKSFYNSKIKGRTVEDVVKSSSLQPPPLSNKTTSRQIPRWYTTTRKVNSSTSGVSKDSLGLLKDDSTPVLSSILKDGKDGRRKSLPLPSSFSSSLKTKFPSNNPITVTSRQQLLISKYLFTRKHKETDPAANSTLLRSLLSGEPKEFPKSSKVKSSTMELLEKWTTERRKNLYIKENSAWSSCIDKALKRKMEKWEKVRARRRQRSIEREAKTSSISSSNSEDLRQHLTSPVTYSPLQASHSISPSLLSPINPFLFPTAAANTLSLHTSPLVYPTSFLSSYPYLTPATLPYVQAATVLPQVTPPSLSASSIFGGAATLAAAPVTTATPVLSRNGQMYHSTHYASSVMADSSSQTANSRKRSSSSQKTSSSSSSISALLKQEQELPSTVSKRQRLTTISPSSSYMDDRSDGEEERTPPPSSSSRRDGELWQFLLDLLLSNIHSDWIQWSPQVTMEFTIKKPKDVARLWNTYVGSETDSKDTTKFKTALGFCLRKSPPIMYSVEGKTHTYRFSQSVLYYINMRYTQQLEGDFISKKLNTDNSREMSRSREVLVVD</sequence>
<comment type="similarity">
    <text evidence="1 2">Belongs to the ETS family.</text>
</comment>
<keyword evidence="6" id="KW-1185">Reference proteome</keyword>
<protein>
    <recommendedName>
        <fullName evidence="4">ETS domain-containing protein</fullName>
    </recommendedName>
</protein>
<feature type="region of interest" description="Disordered" evidence="3">
    <location>
        <begin position="50"/>
        <end position="74"/>
    </location>
</feature>
<dbReference type="GO" id="GO:0043565">
    <property type="term" value="F:sequence-specific DNA binding"/>
    <property type="evidence" value="ECO:0007669"/>
    <property type="project" value="InterPro"/>
</dbReference>
<evidence type="ECO:0000313" key="6">
    <source>
        <dbReference type="Proteomes" id="UP000007879"/>
    </source>
</evidence>
<reference evidence="5" key="2">
    <citation type="submission" date="2017-05" db="UniProtKB">
        <authorList>
            <consortium name="EnsemblMetazoa"/>
        </authorList>
    </citation>
    <scope>IDENTIFICATION</scope>
</reference>
<feature type="region of interest" description="Disordered" evidence="3">
    <location>
        <begin position="562"/>
        <end position="586"/>
    </location>
</feature>
<organism evidence="5">
    <name type="scientific">Amphimedon queenslandica</name>
    <name type="common">Sponge</name>
    <dbReference type="NCBI Taxonomy" id="400682"/>
    <lineage>
        <taxon>Eukaryota</taxon>
        <taxon>Metazoa</taxon>
        <taxon>Porifera</taxon>
        <taxon>Demospongiae</taxon>
        <taxon>Heteroscleromorpha</taxon>
        <taxon>Haplosclerida</taxon>
        <taxon>Niphatidae</taxon>
        <taxon>Amphimedon</taxon>
    </lineage>
</organism>
<dbReference type="InterPro" id="IPR000418">
    <property type="entry name" value="Ets_dom"/>
</dbReference>
<dbReference type="Proteomes" id="UP000007879">
    <property type="component" value="Unassembled WGS sequence"/>
</dbReference>
<dbReference type="Gene3D" id="1.10.10.10">
    <property type="entry name" value="Winged helix-like DNA-binding domain superfamily/Winged helix DNA-binding domain"/>
    <property type="match status" value="1"/>
</dbReference>
<dbReference type="EnsemblMetazoa" id="Aqu2.1.33726_001">
    <property type="protein sequence ID" value="Aqu2.1.33726_001"/>
    <property type="gene ID" value="Aqu2.1.33726"/>
</dbReference>
<feature type="compositionally biased region" description="Low complexity" evidence="3">
    <location>
        <begin position="447"/>
        <end position="457"/>
    </location>
</feature>
<name>A0A1X7V1A1_AMPQE</name>
<dbReference type="PROSITE" id="PS50061">
    <property type="entry name" value="ETS_DOMAIN_3"/>
    <property type="match status" value="1"/>
</dbReference>